<feature type="region of interest" description="Disordered" evidence="2">
    <location>
        <begin position="1154"/>
        <end position="1244"/>
    </location>
</feature>
<dbReference type="Pfam" id="PF21581">
    <property type="entry name" value="SCD"/>
    <property type="match status" value="1"/>
</dbReference>
<dbReference type="OrthoDB" id="498590at2759"/>
<dbReference type="Pfam" id="PF24571">
    <property type="entry name" value="HEAT_SCC3-SA"/>
    <property type="match status" value="1"/>
</dbReference>
<dbReference type="PANTHER" id="PTHR11199:SF0">
    <property type="entry name" value="LD34181P-RELATED"/>
    <property type="match status" value="1"/>
</dbReference>
<accession>A0A4S2N5W5</accession>
<feature type="region of interest" description="Disordered" evidence="2">
    <location>
        <begin position="1056"/>
        <end position="1097"/>
    </location>
</feature>
<dbReference type="SUPFAM" id="SSF48371">
    <property type="entry name" value="ARM repeat"/>
    <property type="match status" value="1"/>
</dbReference>
<dbReference type="GO" id="GO:0008278">
    <property type="term" value="C:cohesin complex"/>
    <property type="evidence" value="ECO:0007669"/>
    <property type="project" value="TreeGrafter"/>
</dbReference>
<dbReference type="InterPro" id="IPR013721">
    <property type="entry name" value="STAG"/>
</dbReference>
<feature type="domain" description="SCD" evidence="3">
    <location>
        <begin position="431"/>
        <end position="515"/>
    </location>
</feature>
<feature type="coiled-coil region" evidence="1">
    <location>
        <begin position="369"/>
        <end position="417"/>
    </location>
</feature>
<feature type="compositionally biased region" description="Acidic residues" evidence="2">
    <location>
        <begin position="1185"/>
        <end position="1205"/>
    </location>
</feature>
<dbReference type="Proteomes" id="UP000298138">
    <property type="component" value="Unassembled WGS sequence"/>
</dbReference>
<feature type="compositionally biased region" description="Low complexity" evidence="2">
    <location>
        <begin position="7"/>
        <end position="17"/>
    </location>
</feature>
<evidence type="ECO:0000256" key="1">
    <source>
        <dbReference type="SAM" id="Coils"/>
    </source>
</evidence>
<dbReference type="InterPro" id="IPR011989">
    <property type="entry name" value="ARM-like"/>
</dbReference>
<organism evidence="4 5">
    <name type="scientific">Ascodesmis nigricans</name>
    <dbReference type="NCBI Taxonomy" id="341454"/>
    <lineage>
        <taxon>Eukaryota</taxon>
        <taxon>Fungi</taxon>
        <taxon>Dikarya</taxon>
        <taxon>Ascomycota</taxon>
        <taxon>Pezizomycotina</taxon>
        <taxon>Pezizomycetes</taxon>
        <taxon>Pezizales</taxon>
        <taxon>Ascodesmidaceae</taxon>
        <taxon>Ascodesmis</taxon>
    </lineage>
</organism>
<dbReference type="InParanoid" id="A0A4S2N5W5"/>
<gene>
    <name evidence="4" type="ORF">EX30DRAFT_337180</name>
</gene>
<dbReference type="STRING" id="341454.A0A4S2N5W5"/>
<feature type="compositionally biased region" description="Basic and acidic residues" evidence="2">
    <location>
        <begin position="1206"/>
        <end position="1235"/>
    </location>
</feature>
<evidence type="ECO:0000313" key="4">
    <source>
        <dbReference type="EMBL" id="TGZ84688.1"/>
    </source>
</evidence>
<dbReference type="Pfam" id="PF08514">
    <property type="entry name" value="STAG"/>
    <property type="match status" value="1"/>
</dbReference>
<dbReference type="InterPro" id="IPR039662">
    <property type="entry name" value="Cohesin_Scc3/SA"/>
</dbReference>
<reference evidence="4 5" key="1">
    <citation type="submission" date="2019-04" db="EMBL/GenBank/DDBJ databases">
        <title>Comparative genomics and transcriptomics to analyze fruiting body development in filamentous ascomycetes.</title>
        <authorList>
            <consortium name="DOE Joint Genome Institute"/>
            <person name="Lutkenhaus R."/>
            <person name="Traeger S."/>
            <person name="Breuer J."/>
            <person name="Kuo A."/>
            <person name="Lipzen A."/>
            <person name="Pangilinan J."/>
            <person name="Dilworth D."/>
            <person name="Sandor L."/>
            <person name="Poggeler S."/>
            <person name="Barry K."/>
            <person name="Grigoriev I.V."/>
            <person name="Nowrousian M."/>
        </authorList>
    </citation>
    <scope>NUCLEOTIDE SEQUENCE [LARGE SCALE GENOMIC DNA]</scope>
    <source>
        <strain evidence="4 5">CBS 389.68</strain>
    </source>
</reference>
<feature type="compositionally biased region" description="Acidic residues" evidence="2">
    <location>
        <begin position="89"/>
        <end position="129"/>
    </location>
</feature>
<feature type="compositionally biased region" description="Basic and acidic residues" evidence="2">
    <location>
        <begin position="164"/>
        <end position="187"/>
    </location>
</feature>
<dbReference type="PROSITE" id="PS51425">
    <property type="entry name" value="SCD"/>
    <property type="match status" value="1"/>
</dbReference>
<proteinExistence type="predicted"/>
<protein>
    <recommendedName>
        <fullName evidence="3">SCD domain-containing protein</fullName>
    </recommendedName>
</protein>
<keyword evidence="5" id="KW-1185">Reference proteome</keyword>
<dbReference type="GO" id="GO:0003682">
    <property type="term" value="F:chromatin binding"/>
    <property type="evidence" value="ECO:0007669"/>
    <property type="project" value="TreeGrafter"/>
</dbReference>
<dbReference type="GO" id="GO:0007062">
    <property type="term" value="P:sister chromatid cohesion"/>
    <property type="evidence" value="ECO:0007669"/>
    <property type="project" value="UniProtKB-ARBA"/>
</dbReference>
<feature type="compositionally biased region" description="Basic residues" evidence="2">
    <location>
        <begin position="1159"/>
        <end position="1168"/>
    </location>
</feature>
<dbReference type="GO" id="GO:0000785">
    <property type="term" value="C:chromatin"/>
    <property type="evidence" value="ECO:0007669"/>
    <property type="project" value="TreeGrafter"/>
</dbReference>
<dbReference type="InterPro" id="IPR020839">
    <property type="entry name" value="SCD"/>
</dbReference>
<dbReference type="PANTHER" id="PTHR11199">
    <property type="entry name" value="STROMAL ANTIGEN"/>
    <property type="match status" value="1"/>
</dbReference>
<evidence type="ECO:0000256" key="2">
    <source>
        <dbReference type="SAM" id="MobiDB-lite"/>
    </source>
</evidence>
<dbReference type="GO" id="GO:0005634">
    <property type="term" value="C:nucleus"/>
    <property type="evidence" value="ECO:0007669"/>
    <property type="project" value="TreeGrafter"/>
</dbReference>
<feature type="compositionally biased region" description="Gly residues" evidence="2">
    <location>
        <begin position="142"/>
        <end position="155"/>
    </location>
</feature>
<dbReference type="InterPro" id="IPR016024">
    <property type="entry name" value="ARM-type_fold"/>
</dbReference>
<dbReference type="EMBL" id="ML220112">
    <property type="protein sequence ID" value="TGZ84688.1"/>
    <property type="molecule type" value="Genomic_DNA"/>
</dbReference>
<evidence type="ECO:0000259" key="3">
    <source>
        <dbReference type="PROSITE" id="PS51425"/>
    </source>
</evidence>
<sequence>MADAMDVDSVSSLSSLSGPEDAPLDAPTPSASFRRRSTRVVKKPETFTVAHPPSSRRASKRKRTNESDGEDDDDASSGAARGGSKEVEGGEEEEGDDEEEEEEDDEEDEEEEEEEDEDDSSEGEPDEEELKERRKKASKAGRGSGRGGRGGGRGGAKVARTPKARAEPKKRAVKRARTDELSKEKAAPKKRGRKPGPKKKARPENGDQPHMVNGIYDGVFENGDDLDDLASAWISKYEENRGEALKEMVNFVIKCCACENGVSADEVLDEDEAKNHLLNISEEFQEHPNADYPLMSKKPTFRKFRQHLSAFIAALVRALSDKDLFVSDPSLLSNLVSWIGALSSSSLRQFRHTGTVVSLELCSNLCTLAAEIRKANATIARQLEAEENKANKNEARIQQLKDKADQGEERRTAVEGAPKEGGLIGLIEVSFVHRFRDVDAKIRCDCIHELSNWMQTLPEVFYAPDWLRYLGWLISDPAPSVRMEVVRTLVKLFKRQDPSQMRLFMERFRWRVVEIGLRDADPAVRTVGVELLDEIRKAGYLEPNDSHAIGRLLFDPSADVRKAVRPFFEETIKDMYDEKVEDLGGEEVVQEVLGDEDSEDYDGPTTYWLKLKCILEAVASYDEEPEAENGEGDSPAPFINRNRNLITKLQNVQSRYYVAFSSLYTLMEDFHDWEGMMKYLLYDHSASGVNTDDNAVMSQIKQAVALNSKEELILLELLVVSVSGKIASPMLSKPKHQVTQADMQAAKAAVSRPLAPYAPRLLKKYGPVPESAASTIKIISMLQLDVFSELRQTSALSSLLDEILRQYLTHSHDLVLRTVADCFQIALRESSSDTLDLVSEKLQRLKDTLVSGLSAMVRGKDTTTIPTAKFGEKTLTEILNTVKRFEFLSAIMDTSELLDTPAQANTLPPIDIFLSLLRRPVDHDLDTAIIPRAAKVVTFYFMWSLRAINSLPATSADTHDLCNMQIERRQTAILALSEILTAHLPSIDPISELATSAATAVLDLSTLWLVAKDATPLFSATTLLPVNVQDGINTILDSLELKFARASGRTAEVAVDAAPIDISSDEEDEDETDDENADDENGNAPHPRRHKKPRVSPADRAVIEQRLCELAAKLVVAVLGGTVEQKRWRKRLARNQQNLGPNLKEVVNHLDRNLAGRPGVRRGPKKKQPATAAVVEKGKEKEGEHEEEEEEEDEEHEEEEEEGEGHEDRREKEHDDEHEKEREESMDPEVPLRDGDGDEEMRDV</sequence>
<dbReference type="AlphaFoldDB" id="A0A4S2N5W5"/>
<name>A0A4S2N5W5_9PEZI</name>
<evidence type="ECO:0000313" key="5">
    <source>
        <dbReference type="Proteomes" id="UP000298138"/>
    </source>
</evidence>
<keyword evidence="1" id="KW-0175">Coiled coil</keyword>
<dbReference type="Gene3D" id="1.25.10.10">
    <property type="entry name" value="Leucine-rich Repeat Variant"/>
    <property type="match status" value="1"/>
</dbReference>
<feature type="compositionally biased region" description="Basic residues" evidence="2">
    <location>
        <begin position="188"/>
        <end position="201"/>
    </location>
</feature>
<dbReference type="InterPro" id="IPR056396">
    <property type="entry name" value="HEAT_SCC3-SA"/>
</dbReference>
<feature type="compositionally biased region" description="Acidic residues" evidence="2">
    <location>
        <begin position="1063"/>
        <end position="1081"/>
    </location>
</feature>
<feature type="region of interest" description="Disordered" evidence="2">
    <location>
        <begin position="1"/>
        <end position="212"/>
    </location>
</feature>